<dbReference type="Pfam" id="PF00248">
    <property type="entry name" value="Aldo_ket_red"/>
    <property type="match status" value="1"/>
</dbReference>
<comment type="caution">
    <text evidence="3">The sequence shown here is derived from an EMBL/GenBank/DDBJ whole genome shotgun (WGS) entry which is preliminary data.</text>
</comment>
<protein>
    <submittedName>
        <fullName evidence="3">NADP-dependent oxidoreductase domain-containing protein</fullName>
    </submittedName>
</protein>
<keyword evidence="1" id="KW-0560">Oxidoreductase</keyword>
<dbReference type="InterPro" id="IPR023210">
    <property type="entry name" value="NADP_OxRdtase_dom"/>
</dbReference>
<keyword evidence="4" id="KW-1185">Reference proteome</keyword>
<dbReference type="InterPro" id="IPR050791">
    <property type="entry name" value="Aldo-Keto_reductase"/>
</dbReference>
<dbReference type="SUPFAM" id="SSF51430">
    <property type="entry name" value="NAD(P)-linked oxidoreductase"/>
    <property type="match status" value="1"/>
</dbReference>
<dbReference type="PANTHER" id="PTHR43625">
    <property type="entry name" value="AFLATOXIN B1 ALDEHYDE REDUCTASE"/>
    <property type="match status" value="1"/>
</dbReference>
<dbReference type="EMBL" id="JAUKUA010000002">
    <property type="protein sequence ID" value="KAK0724613.1"/>
    <property type="molecule type" value="Genomic_DNA"/>
</dbReference>
<evidence type="ECO:0000313" key="4">
    <source>
        <dbReference type="Proteomes" id="UP001172102"/>
    </source>
</evidence>
<sequence length="354" mass="38747">MSSSPTSVATRTLGKNGRQIPALGFGLMVLSAAYGPAGTDEERFAVLDRAWELGLRNWDSSDHYGDSENLVGRWFALHPERRADIFLATKFGVVVKFGPDGKPDVSANTTPEHTRASAEKSLKRLGAGWIDLYYISRLDGKTPIEKTVQALAELKSEGKIRAIGISECSERSLRRAYKVAPIDAVQLEYSPWQLDIERKSGDPTPGAGLFDACKELGITVFAYSPLGRGFLTGQLRSLDDLPASDSRRRNPRFSPENFPKNIELVEKLQAIATRKGCSPSQLTLAWLMAQGDNIVPIPGTKSSKYLEQNLASLDVVMTEEEKREIREAIETVSVSGHRAPAIAGLAEFGDTPEL</sequence>
<feature type="domain" description="NADP-dependent oxidoreductase" evidence="2">
    <location>
        <begin position="23"/>
        <end position="329"/>
    </location>
</feature>
<dbReference type="PANTHER" id="PTHR43625:SF40">
    <property type="entry name" value="ALDO-KETO REDUCTASE YAKC [NADP(+)]"/>
    <property type="match status" value="1"/>
</dbReference>
<organism evidence="3 4">
    <name type="scientific">Lasiosphaeris hirsuta</name>
    <dbReference type="NCBI Taxonomy" id="260670"/>
    <lineage>
        <taxon>Eukaryota</taxon>
        <taxon>Fungi</taxon>
        <taxon>Dikarya</taxon>
        <taxon>Ascomycota</taxon>
        <taxon>Pezizomycotina</taxon>
        <taxon>Sordariomycetes</taxon>
        <taxon>Sordariomycetidae</taxon>
        <taxon>Sordariales</taxon>
        <taxon>Lasiosphaeriaceae</taxon>
        <taxon>Lasiosphaeris</taxon>
    </lineage>
</organism>
<name>A0AA40AZ37_9PEZI</name>
<accession>A0AA40AZ37</accession>
<dbReference type="Proteomes" id="UP001172102">
    <property type="component" value="Unassembled WGS sequence"/>
</dbReference>
<dbReference type="AlphaFoldDB" id="A0AA40AZ37"/>
<proteinExistence type="predicted"/>
<evidence type="ECO:0000259" key="2">
    <source>
        <dbReference type="Pfam" id="PF00248"/>
    </source>
</evidence>
<dbReference type="GO" id="GO:0005737">
    <property type="term" value="C:cytoplasm"/>
    <property type="evidence" value="ECO:0007669"/>
    <property type="project" value="TreeGrafter"/>
</dbReference>
<dbReference type="InterPro" id="IPR036812">
    <property type="entry name" value="NAD(P)_OxRdtase_dom_sf"/>
</dbReference>
<dbReference type="GO" id="GO:0016491">
    <property type="term" value="F:oxidoreductase activity"/>
    <property type="evidence" value="ECO:0007669"/>
    <property type="project" value="UniProtKB-KW"/>
</dbReference>
<evidence type="ECO:0000256" key="1">
    <source>
        <dbReference type="ARBA" id="ARBA00023002"/>
    </source>
</evidence>
<reference evidence="3" key="1">
    <citation type="submission" date="2023-06" db="EMBL/GenBank/DDBJ databases">
        <title>Genome-scale phylogeny and comparative genomics of the fungal order Sordariales.</title>
        <authorList>
            <consortium name="Lawrence Berkeley National Laboratory"/>
            <person name="Hensen N."/>
            <person name="Bonometti L."/>
            <person name="Westerberg I."/>
            <person name="Brannstrom I.O."/>
            <person name="Guillou S."/>
            <person name="Cros-Aarteil S."/>
            <person name="Calhoun S."/>
            <person name="Haridas S."/>
            <person name="Kuo A."/>
            <person name="Mondo S."/>
            <person name="Pangilinan J."/>
            <person name="Riley R."/>
            <person name="Labutti K."/>
            <person name="Andreopoulos B."/>
            <person name="Lipzen A."/>
            <person name="Chen C."/>
            <person name="Yanf M."/>
            <person name="Daum C."/>
            <person name="Ng V."/>
            <person name="Clum A."/>
            <person name="Steindorff A."/>
            <person name="Ohm R."/>
            <person name="Martin F."/>
            <person name="Silar P."/>
            <person name="Natvig D."/>
            <person name="Lalanne C."/>
            <person name="Gautier V."/>
            <person name="Ament-Velasquez S.L."/>
            <person name="Kruys A."/>
            <person name="Hutchinson M.I."/>
            <person name="Powell A.J."/>
            <person name="Barry K."/>
            <person name="Miller A.N."/>
            <person name="Grigoriev I.V."/>
            <person name="Debuchy R."/>
            <person name="Gladieux P."/>
            <person name="Thoren M.H."/>
            <person name="Johannesson H."/>
        </authorList>
    </citation>
    <scope>NUCLEOTIDE SEQUENCE</scope>
    <source>
        <strain evidence="3">SMH4607-1</strain>
    </source>
</reference>
<dbReference type="Gene3D" id="3.20.20.100">
    <property type="entry name" value="NADP-dependent oxidoreductase domain"/>
    <property type="match status" value="1"/>
</dbReference>
<evidence type="ECO:0000313" key="3">
    <source>
        <dbReference type="EMBL" id="KAK0724613.1"/>
    </source>
</evidence>
<gene>
    <name evidence="3" type="ORF">B0H67DRAFT_482930</name>
</gene>